<dbReference type="InterPro" id="IPR036388">
    <property type="entry name" value="WH-like_DNA-bd_sf"/>
</dbReference>
<keyword evidence="1" id="KW-0805">Transcription regulation</keyword>
<dbReference type="PROSITE" id="PS50949">
    <property type="entry name" value="HTH_GNTR"/>
    <property type="match status" value="1"/>
</dbReference>
<dbReference type="Gene3D" id="3.40.1410.10">
    <property type="entry name" value="Chorismate lyase-like"/>
    <property type="match status" value="1"/>
</dbReference>
<dbReference type="InterPro" id="IPR036390">
    <property type="entry name" value="WH_DNA-bd_sf"/>
</dbReference>
<sequence>MNISRGPGQAPKYQRLAADLRRRIMGGEWQGGTPLPVESELENQYGVARNTVRLAVDVLVNEGLLVRVQGKGTYLKDHPVLDHHAYRAPSDPELGSPGTSLRSAFAAYAEEAAAAGRKLTSDFQMLIVRATTDITDRLRIEPGEAVVLRRMLRYMDGEPWSVEESHYPVGLAASTALMAPDPVVGGDEMALADAGYLETGCVDELCARMPNPEEAQWFQAGPGVPLLVQLRTGYTESGPVRVTETRYSADRNRLIYSLGSLGGLDAPSVRSAEVFSEIGDLGAPAEI</sequence>
<evidence type="ECO:0000256" key="3">
    <source>
        <dbReference type="ARBA" id="ARBA00023163"/>
    </source>
</evidence>
<dbReference type="SUPFAM" id="SSF64288">
    <property type="entry name" value="Chorismate lyase-like"/>
    <property type="match status" value="1"/>
</dbReference>
<dbReference type="InterPro" id="IPR000524">
    <property type="entry name" value="Tscrpt_reg_HTH_GntR"/>
</dbReference>
<dbReference type="Pfam" id="PF00392">
    <property type="entry name" value="GntR"/>
    <property type="match status" value="1"/>
</dbReference>
<dbReference type="GO" id="GO:0003700">
    <property type="term" value="F:DNA-binding transcription factor activity"/>
    <property type="evidence" value="ECO:0007669"/>
    <property type="project" value="InterPro"/>
</dbReference>
<dbReference type="Pfam" id="PF07702">
    <property type="entry name" value="UTRA"/>
    <property type="match status" value="1"/>
</dbReference>
<evidence type="ECO:0000313" key="6">
    <source>
        <dbReference type="Proteomes" id="UP000657385"/>
    </source>
</evidence>
<dbReference type="Proteomes" id="UP000657385">
    <property type="component" value="Unassembled WGS sequence"/>
</dbReference>
<keyword evidence="3" id="KW-0804">Transcription</keyword>
<dbReference type="InterPro" id="IPR050679">
    <property type="entry name" value="Bact_HTH_transcr_reg"/>
</dbReference>
<evidence type="ECO:0000256" key="1">
    <source>
        <dbReference type="ARBA" id="ARBA00023015"/>
    </source>
</evidence>
<dbReference type="EMBL" id="JADPRT010000002">
    <property type="protein sequence ID" value="MBF9067607.1"/>
    <property type="molecule type" value="Genomic_DNA"/>
</dbReference>
<gene>
    <name evidence="5" type="ORF">I2501_06080</name>
</gene>
<proteinExistence type="predicted"/>
<dbReference type="SUPFAM" id="SSF46785">
    <property type="entry name" value="Winged helix' DNA-binding domain"/>
    <property type="match status" value="1"/>
</dbReference>
<dbReference type="PANTHER" id="PTHR44846:SF17">
    <property type="entry name" value="GNTR-FAMILY TRANSCRIPTIONAL REGULATOR"/>
    <property type="match status" value="1"/>
</dbReference>
<evidence type="ECO:0000313" key="5">
    <source>
        <dbReference type="EMBL" id="MBF9067607.1"/>
    </source>
</evidence>
<dbReference type="SMART" id="SM00345">
    <property type="entry name" value="HTH_GNTR"/>
    <property type="match status" value="1"/>
</dbReference>
<keyword evidence="6" id="KW-1185">Reference proteome</keyword>
<dbReference type="SMART" id="SM00866">
    <property type="entry name" value="UTRA"/>
    <property type="match status" value="1"/>
</dbReference>
<dbReference type="AlphaFoldDB" id="A0A931FAG1"/>
<protein>
    <submittedName>
        <fullName evidence="5">GntR family transcriptional regulator</fullName>
    </submittedName>
</protein>
<dbReference type="InterPro" id="IPR011663">
    <property type="entry name" value="UTRA"/>
</dbReference>
<dbReference type="PRINTS" id="PR00035">
    <property type="entry name" value="HTHGNTR"/>
</dbReference>
<evidence type="ECO:0000259" key="4">
    <source>
        <dbReference type="PROSITE" id="PS50949"/>
    </source>
</evidence>
<feature type="domain" description="HTH gntR-type" evidence="4">
    <location>
        <begin position="10"/>
        <end position="78"/>
    </location>
</feature>
<dbReference type="GO" id="GO:0003677">
    <property type="term" value="F:DNA binding"/>
    <property type="evidence" value="ECO:0007669"/>
    <property type="project" value="UniProtKB-KW"/>
</dbReference>
<dbReference type="PANTHER" id="PTHR44846">
    <property type="entry name" value="MANNOSYL-D-GLYCERATE TRANSPORT/METABOLISM SYSTEM REPRESSOR MNGR-RELATED"/>
    <property type="match status" value="1"/>
</dbReference>
<comment type="caution">
    <text evidence="5">The sequence shown here is derived from an EMBL/GenBank/DDBJ whole genome shotgun (WGS) entry which is preliminary data.</text>
</comment>
<evidence type="ECO:0000256" key="2">
    <source>
        <dbReference type="ARBA" id="ARBA00023125"/>
    </source>
</evidence>
<dbReference type="Gene3D" id="1.10.10.10">
    <property type="entry name" value="Winged helix-like DNA-binding domain superfamily/Winged helix DNA-binding domain"/>
    <property type="match status" value="1"/>
</dbReference>
<accession>A0A931FAG1</accession>
<dbReference type="GO" id="GO:0045892">
    <property type="term" value="P:negative regulation of DNA-templated transcription"/>
    <property type="evidence" value="ECO:0007669"/>
    <property type="project" value="TreeGrafter"/>
</dbReference>
<organism evidence="5 6">
    <name type="scientific">Streptacidiphilus fuscans</name>
    <dbReference type="NCBI Taxonomy" id="2789292"/>
    <lineage>
        <taxon>Bacteria</taxon>
        <taxon>Bacillati</taxon>
        <taxon>Actinomycetota</taxon>
        <taxon>Actinomycetes</taxon>
        <taxon>Kitasatosporales</taxon>
        <taxon>Streptomycetaceae</taxon>
        <taxon>Streptacidiphilus</taxon>
    </lineage>
</organism>
<dbReference type="InterPro" id="IPR028978">
    <property type="entry name" value="Chorismate_lyase_/UTRA_dom_sf"/>
</dbReference>
<keyword evidence="2" id="KW-0238">DNA-binding</keyword>
<name>A0A931FAG1_9ACTN</name>
<dbReference type="RefSeq" id="WP_196192764.1">
    <property type="nucleotide sequence ID" value="NZ_JADPRT010000002.1"/>
</dbReference>
<dbReference type="CDD" id="cd07377">
    <property type="entry name" value="WHTH_GntR"/>
    <property type="match status" value="1"/>
</dbReference>
<reference evidence="5" key="1">
    <citation type="submission" date="2020-11" db="EMBL/GenBank/DDBJ databases">
        <title>Isolation and identification of active actinomycetes.</title>
        <authorList>
            <person name="Yu B."/>
        </authorList>
    </citation>
    <scope>NUCLEOTIDE SEQUENCE</scope>
    <source>
        <strain evidence="5">NEAU-YB345</strain>
    </source>
</reference>